<dbReference type="AlphaFoldDB" id="A0AAD2CBI0"/>
<dbReference type="EMBL" id="CAKOGP040000001">
    <property type="protein sequence ID" value="CAJ1889559.1"/>
    <property type="molecule type" value="Genomic_DNA"/>
</dbReference>
<reference evidence="7" key="1">
    <citation type="submission" date="2023-08" db="EMBL/GenBank/DDBJ databases">
        <authorList>
            <person name="Audoor S."/>
            <person name="Bilcke G."/>
        </authorList>
    </citation>
    <scope>NUCLEOTIDE SEQUENCE</scope>
</reference>
<dbReference type="SMART" id="SM00320">
    <property type="entry name" value="WD40"/>
    <property type="match status" value="4"/>
</dbReference>
<organism evidence="7 8">
    <name type="scientific">Cylindrotheca closterium</name>
    <dbReference type="NCBI Taxonomy" id="2856"/>
    <lineage>
        <taxon>Eukaryota</taxon>
        <taxon>Sar</taxon>
        <taxon>Stramenopiles</taxon>
        <taxon>Ochrophyta</taxon>
        <taxon>Bacillariophyta</taxon>
        <taxon>Bacillariophyceae</taxon>
        <taxon>Bacillariophycidae</taxon>
        <taxon>Bacillariales</taxon>
        <taxon>Bacillariaceae</taxon>
        <taxon>Cylindrotheca</taxon>
    </lineage>
</organism>
<dbReference type="GO" id="GO:0003682">
    <property type="term" value="F:chromatin binding"/>
    <property type="evidence" value="ECO:0007669"/>
    <property type="project" value="TreeGrafter"/>
</dbReference>
<gene>
    <name evidence="7" type="ORF">CYCCA115_LOCUS33</name>
</gene>
<protein>
    <submittedName>
        <fullName evidence="7">Uncharacterized protein</fullName>
    </submittedName>
</protein>
<evidence type="ECO:0000313" key="8">
    <source>
        <dbReference type="Proteomes" id="UP001295423"/>
    </source>
</evidence>
<dbReference type="InterPro" id="IPR015943">
    <property type="entry name" value="WD40/YVTN_repeat-like_dom_sf"/>
</dbReference>
<dbReference type="InterPro" id="IPR036322">
    <property type="entry name" value="WD40_repeat_dom_sf"/>
</dbReference>
<keyword evidence="5" id="KW-0539">Nucleus</keyword>
<dbReference type="PROSITE" id="PS50082">
    <property type="entry name" value="WD_REPEATS_2"/>
    <property type="match status" value="2"/>
</dbReference>
<comment type="similarity">
    <text evidence="2">Belongs to the WD repeat SWD2 family.</text>
</comment>
<dbReference type="InterPro" id="IPR001680">
    <property type="entry name" value="WD40_rpt"/>
</dbReference>
<evidence type="ECO:0000256" key="4">
    <source>
        <dbReference type="ARBA" id="ARBA00022737"/>
    </source>
</evidence>
<sequence length="328" mass="36339">MDFVQGPKIGAAIPHQSAVTSLSYHEDGKHLYAATDDKRLYLIDAHDRRCNKPAYRCERVGISSVSSTHHDHCVLFTGTARERRNIHYWSLYDNKMLRKFRGHTDDITNLSMSPSDDMFLTASKDRTVRLWNVQQAGGLAKMDAPAETEGTPHTVFDKTGMVFAVMAQMRGAQGNYIHLYDVRNFGGGAFSEMKVEASAVQQAMQTQRVTTNPSNQPITFKTMDFNMSGNRILIEADPGLTIVLDGYNGTVQRIFQSKEGNPTAACFTPDDQSVLIANDSAKVDCWNIQSGTVVKTLEGHMGPVGAVVCNPKYSQIASSCTNTCLWIW</sequence>
<name>A0AAD2CBI0_9STRA</name>
<comment type="subcellular location">
    <subcellularLocation>
        <location evidence="1">Nucleus</location>
    </subcellularLocation>
</comment>
<evidence type="ECO:0000256" key="6">
    <source>
        <dbReference type="PROSITE-ProRule" id="PRU00221"/>
    </source>
</evidence>
<keyword evidence="3 6" id="KW-0853">WD repeat</keyword>
<evidence type="ECO:0000313" key="7">
    <source>
        <dbReference type="EMBL" id="CAJ1889559.1"/>
    </source>
</evidence>
<proteinExistence type="inferred from homology"/>
<feature type="repeat" description="WD" evidence="6">
    <location>
        <begin position="297"/>
        <end position="328"/>
    </location>
</feature>
<evidence type="ECO:0000256" key="5">
    <source>
        <dbReference type="ARBA" id="ARBA00023242"/>
    </source>
</evidence>
<dbReference type="Proteomes" id="UP001295423">
    <property type="component" value="Unassembled WGS sequence"/>
</dbReference>
<dbReference type="PANTHER" id="PTHR19861:SF0">
    <property type="entry name" value="WD REPEAT-CONTAINING PROTEIN 82"/>
    <property type="match status" value="1"/>
</dbReference>
<evidence type="ECO:0000256" key="3">
    <source>
        <dbReference type="ARBA" id="ARBA00022574"/>
    </source>
</evidence>
<keyword evidence="8" id="KW-1185">Reference proteome</keyword>
<keyword evidence="4" id="KW-0677">Repeat</keyword>
<dbReference type="SUPFAM" id="SSF50978">
    <property type="entry name" value="WD40 repeat-like"/>
    <property type="match status" value="1"/>
</dbReference>
<accession>A0AAD2CBI0</accession>
<dbReference type="GO" id="GO:0016070">
    <property type="term" value="P:RNA metabolic process"/>
    <property type="evidence" value="ECO:0007669"/>
    <property type="project" value="UniProtKB-ARBA"/>
</dbReference>
<dbReference type="PANTHER" id="PTHR19861">
    <property type="entry name" value="WD40 REPEAT PROTEIN SWD2"/>
    <property type="match status" value="1"/>
</dbReference>
<dbReference type="Pfam" id="PF00400">
    <property type="entry name" value="WD40"/>
    <property type="match status" value="3"/>
</dbReference>
<dbReference type="PROSITE" id="PS50294">
    <property type="entry name" value="WD_REPEATS_REGION"/>
    <property type="match status" value="2"/>
</dbReference>
<evidence type="ECO:0000256" key="2">
    <source>
        <dbReference type="ARBA" id="ARBA00005616"/>
    </source>
</evidence>
<feature type="repeat" description="WD" evidence="6">
    <location>
        <begin position="100"/>
        <end position="141"/>
    </location>
</feature>
<comment type="caution">
    <text evidence="7">The sequence shown here is derived from an EMBL/GenBank/DDBJ whole genome shotgun (WGS) entry which is preliminary data.</text>
</comment>
<evidence type="ECO:0000256" key="1">
    <source>
        <dbReference type="ARBA" id="ARBA00004123"/>
    </source>
</evidence>
<dbReference type="GO" id="GO:0048188">
    <property type="term" value="C:Set1C/COMPASS complex"/>
    <property type="evidence" value="ECO:0007669"/>
    <property type="project" value="TreeGrafter"/>
</dbReference>
<dbReference type="InterPro" id="IPR037867">
    <property type="entry name" value="Swd2/WDR82"/>
</dbReference>
<dbReference type="Gene3D" id="2.130.10.10">
    <property type="entry name" value="YVTN repeat-like/Quinoprotein amine dehydrogenase"/>
    <property type="match status" value="2"/>
</dbReference>